<feature type="region of interest" description="Disordered" evidence="2">
    <location>
        <begin position="543"/>
        <end position="567"/>
    </location>
</feature>
<reference evidence="6" key="1">
    <citation type="journal article" date="2017" name="Front. Plant Sci.">
        <title>Climate Clever Clovers: New Paradigm to Reduce the Environmental Footprint of Ruminants by Breeding Low Methanogenic Forages Utilizing Haplotype Variation.</title>
        <authorList>
            <person name="Kaur P."/>
            <person name="Appels R."/>
            <person name="Bayer P.E."/>
            <person name="Keeble-Gagnere G."/>
            <person name="Wang J."/>
            <person name="Hirakawa H."/>
            <person name="Shirasawa K."/>
            <person name="Vercoe P."/>
            <person name="Stefanova K."/>
            <person name="Durmic Z."/>
            <person name="Nichols P."/>
            <person name="Revell C."/>
            <person name="Isobe S.N."/>
            <person name="Edwards D."/>
            <person name="Erskine W."/>
        </authorList>
    </citation>
    <scope>NUCLEOTIDE SEQUENCE [LARGE SCALE GENOMIC DNA]</scope>
    <source>
        <strain evidence="6">cv. Daliak</strain>
    </source>
</reference>
<evidence type="ECO:0000259" key="3">
    <source>
        <dbReference type="Pfam" id="PF07727"/>
    </source>
</evidence>
<dbReference type="Pfam" id="PF22936">
    <property type="entry name" value="Pol_BBD"/>
    <property type="match status" value="1"/>
</dbReference>
<feature type="compositionally biased region" description="Basic and acidic residues" evidence="2">
    <location>
        <begin position="558"/>
        <end position="567"/>
    </location>
</feature>
<dbReference type="InterPro" id="IPR054722">
    <property type="entry name" value="PolX-like_BBD"/>
</dbReference>
<dbReference type="EMBL" id="DF973198">
    <property type="protein sequence ID" value="GAU19509.1"/>
    <property type="molecule type" value="Genomic_DNA"/>
</dbReference>
<dbReference type="SUPFAM" id="SSF56672">
    <property type="entry name" value="DNA/RNA polymerases"/>
    <property type="match status" value="1"/>
</dbReference>
<feature type="domain" description="Reverse transcriptase Ty1/copia-type" evidence="3">
    <location>
        <begin position="694"/>
        <end position="786"/>
    </location>
</feature>
<evidence type="ECO:0000256" key="2">
    <source>
        <dbReference type="SAM" id="MobiDB-lite"/>
    </source>
</evidence>
<accession>A0A2Z6LMX1</accession>
<dbReference type="Proteomes" id="UP000242715">
    <property type="component" value="Unassembled WGS sequence"/>
</dbReference>
<name>A0A2Z6LMX1_TRISU</name>
<evidence type="ECO:0000256" key="1">
    <source>
        <dbReference type="ARBA" id="ARBA00022750"/>
    </source>
</evidence>
<feature type="compositionally biased region" description="Polar residues" evidence="2">
    <location>
        <begin position="253"/>
        <end position="271"/>
    </location>
</feature>
<feature type="domain" description="Retrovirus-related Pol polyprotein from transposon TNT 1-94-like beta-barrel" evidence="4">
    <location>
        <begin position="339"/>
        <end position="411"/>
    </location>
</feature>
<proteinExistence type="predicted"/>
<organism evidence="5 6">
    <name type="scientific">Trifolium subterraneum</name>
    <name type="common">Subterranean clover</name>
    <dbReference type="NCBI Taxonomy" id="3900"/>
    <lineage>
        <taxon>Eukaryota</taxon>
        <taxon>Viridiplantae</taxon>
        <taxon>Streptophyta</taxon>
        <taxon>Embryophyta</taxon>
        <taxon>Tracheophyta</taxon>
        <taxon>Spermatophyta</taxon>
        <taxon>Magnoliopsida</taxon>
        <taxon>eudicotyledons</taxon>
        <taxon>Gunneridae</taxon>
        <taxon>Pentapetalae</taxon>
        <taxon>rosids</taxon>
        <taxon>fabids</taxon>
        <taxon>Fabales</taxon>
        <taxon>Fabaceae</taxon>
        <taxon>Papilionoideae</taxon>
        <taxon>50 kb inversion clade</taxon>
        <taxon>NPAAA clade</taxon>
        <taxon>Hologalegina</taxon>
        <taxon>IRL clade</taxon>
        <taxon>Trifolieae</taxon>
        <taxon>Trifolium</taxon>
    </lineage>
</organism>
<keyword evidence="1" id="KW-0064">Aspartyl protease</keyword>
<feature type="compositionally biased region" description="Low complexity" evidence="2">
    <location>
        <begin position="226"/>
        <end position="244"/>
    </location>
</feature>
<dbReference type="InterPro" id="IPR043502">
    <property type="entry name" value="DNA/RNA_pol_sf"/>
</dbReference>
<dbReference type="PANTHER" id="PTHR11439">
    <property type="entry name" value="GAG-POL-RELATED RETROTRANSPOSON"/>
    <property type="match status" value="1"/>
</dbReference>
<evidence type="ECO:0008006" key="7">
    <source>
        <dbReference type="Google" id="ProtNLM"/>
    </source>
</evidence>
<keyword evidence="1" id="KW-0645">Protease</keyword>
<dbReference type="GO" id="GO:0004190">
    <property type="term" value="F:aspartic-type endopeptidase activity"/>
    <property type="evidence" value="ECO:0007669"/>
    <property type="project" value="UniProtKB-KW"/>
</dbReference>
<protein>
    <recommendedName>
        <fullName evidence="7">CCHC-type domain-containing protein</fullName>
    </recommendedName>
</protein>
<dbReference type="OrthoDB" id="1931513at2759"/>
<dbReference type="PANTHER" id="PTHR11439:SF524">
    <property type="entry name" value="RNA-DIRECTED DNA POLYMERASE, PROTEIN KINASE RLK-PELLE-DLSV FAMILY"/>
    <property type="match status" value="1"/>
</dbReference>
<evidence type="ECO:0000313" key="5">
    <source>
        <dbReference type="EMBL" id="GAU19509.1"/>
    </source>
</evidence>
<evidence type="ECO:0000259" key="4">
    <source>
        <dbReference type="Pfam" id="PF22936"/>
    </source>
</evidence>
<keyword evidence="6" id="KW-1185">Reference proteome</keyword>
<evidence type="ECO:0000313" key="6">
    <source>
        <dbReference type="Proteomes" id="UP000242715"/>
    </source>
</evidence>
<feature type="region of interest" description="Disordered" evidence="2">
    <location>
        <begin position="226"/>
        <end position="286"/>
    </location>
</feature>
<dbReference type="AlphaFoldDB" id="A0A2Z6LMX1"/>
<dbReference type="Pfam" id="PF07727">
    <property type="entry name" value="RVT_2"/>
    <property type="match status" value="1"/>
</dbReference>
<keyword evidence="1" id="KW-0378">Hydrolase</keyword>
<sequence length="1138" mass="127963">MTSLSLNVSNFITLKLSPTNYPLWREQALALAESQDLVGHLTNEDPAPTQYTTNTTNSEQFVPKLTDEFVTWRKADRLLRGWIIGTLSEEALGLVVGIDTAHAVWDALKDAYAEDSQEREFTIRQQITYLRKEDDQTIGDHIRIFKGLCDSLAAIGKPVLDKEKVFYLLTSLGPEYETFTTTMLKPPRPSYSELISQLQSLDQRRNWFSNRAKMQNSFTPQIAFYGQQQRSHQSSSRNRGNSHNFTSMGRGFQAQQPSSQNKNQHIVATQQRRPPPPGERRMTPAERDLYRNEKCQYCGTVGHIAKICWWVPKKPTQADDIPQALAALTLDNTIAETEWISDTGASNHMTGTASMLNNIRQSSGTDSVLIGDGSPLPIHGIGDSFIKQKNITLPLHDVLLVPDLTKNLLSERETGEPIITGRRKGDLYVLSSLPELYFSNRFKSGSADIWHQRLGHPQTLALQLLKNKALIDVVGTVKPEHQYVKKQFNKEIKIFHSDGGGEFINSKLSTHFRLTDLTATTSTSPPCSSPLPTNLVQSLTLQLPTPPIDQPEQPSQTEPEHPEHSSHRLHIENEVEIVTPTPPIDQSEQSLEIELEQLDHSSHHLHTENELETPTSNQQPETISHIPVQQPHDLPAHSMVTRSQNGIAKPNPKYALITMPCADIPRNPHNIRSALAHPGWKAAMGEEIEALHKNQTWELVPRTPNLHVIGSKWVFKSKIKPDGSLERLKARLVAKGYHQVDGVDYNETFSPVIKPGTIRLIITIALVKKWSIRQLDVKNAFLHDDILLTGSTSSLVADFIQLLQSEFSMKDLGPLHHFLGIEILPTIDGLHLSQTHYAITILERANMIDCKPMSTPLEAKTKIGSNDTPLDDPSHYRGLVGALQYLTLTRPDISYSVNYVSQFMHSPTITHLKMVRRILRYVKGTIDVGLHFTSNTTLDLFAFSDADWAGCPTTRRSTTGYCTFLGGNLISWCAKKQHTVSRSSTEAEYRAMANTTAELTWLTFILKDLRISLSSPPTLYCDNISALHMTINPVFHARSKHIELDYHFVRERVSLGLLVTHYIPTNHQVADLFTKPVSKVILMHFQAKLCLQPRPRLREGISNTQVPLDTTYIKRGTQTTLKENSYNCGKTNGELVED</sequence>
<gene>
    <name evidence="5" type="ORF">TSUD_77530</name>
</gene>
<dbReference type="InterPro" id="IPR013103">
    <property type="entry name" value="RVT_2"/>
</dbReference>
<dbReference type="CDD" id="cd09272">
    <property type="entry name" value="RNase_HI_RT_Ty1"/>
    <property type="match status" value="1"/>
</dbReference>
<dbReference type="Pfam" id="PF14223">
    <property type="entry name" value="Retrotran_gag_2"/>
    <property type="match status" value="1"/>
</dbReference>